<comment type="caution">
    <text evidence="1">The sequence shown here is derived from an EMBL/GenBank/DDBJ whole genome shotgun (WGS) entry which is preliminary data.</text>
</comment>
<dbReference type="EMBL" id="CM026427">
    <property type="protein sequence ID" value="KAG0569275.1"/>
    <property type="molecule type" value="Genomic_DNA"/>
</dbReference>
<dbReference type="Proteomes" id="UP000822688">
    <property type="component" value="Chromosome 6"/>
</dbReference>
<proteinExistence type="predicted"/>
<gene>
    <name evidence="1" type="ORF">KC19_6G079200</name>
</gene>
<accession>A0A8T0HE94</accession>
<dbReference type="AlphaFoldDB" id="A0A8T0HE94"/>
<evidence type="ECO:0000313" key="1">
    <source>
        <dbReference type="EMBL" id="KAG0569275.1"/>
    </source>
</evidence>
<name>A0A8T0HE94_CERPU</name>
<evidence type="ECO:0000313" key="2">
    <source>
        <dbReference type="Proteomes" id="UP000822688"/>
    </source>
</evidence>
<keyword evidence="2" id="KW-1185">Reference proteome</keyword>
<organism evidence="1 2">
    <name type="scientific">Ceratodon purpureus</name>
    <name type="common">Fire moss</name>
    <name type="synonym">Dicranum purpureum</name>
    <dbReference type="NCBI Taxonomy" id="3225"/>
    <lineage>
        <taxon>Eukaryota</taxon>
        <taxon>Viridiplantae</taxon>
        <taxon>Streptophyta</taxon>
        <taxon>Embryophyta</taxon>
        <taxon>Bryophyta</taxon>
        <taxon>Bryophytina</taxon>
        <taxon>Bryopsida</taxon>
        <taxon>Dicranidae</taxon>
        <taxon>Pseudoditrichales</taxon>
        <taxon>Ditrichaceae</taxon>
        <taxon>Ceratodon</taxon>
    </lineage>
</organism>
<dbReference type="PROSITE" id="PS51257">
    <property type="entry name" value="PROKAR_LIPOPROTEIN"/>
    <property type="match status" value="1"/>
</dbReference>
<sequence length="116" mass="13242">MNQRAYPAETWFKKQLLLIHLAAVGCEGNFFCYQVLQLTHKHDTQYALALLVCVCNSTNRVECNLIPHIASALPLHTNECSWPLAFQPHLFFSIKTRRRLYAVTVLKCKLQPPASS</sequence>
<reference evidence="1 2" key="1">
    <citation type="submission" date="2020-06" db="EMBL/GenBank/DDBJ databases">
        <title>WGS assembly of Ceratodon purpureus strain R40.</title>
        <authorList>
            <person name="Carey S.B."/>
            <person name="Jenkins J."/>
            <person name="Shu S."/>
            <person name="Lovell J.T."/>
            <person name="Sreedasyam A."/>
            <person name="Maumus F."/>
            <person name="Tiley G.P."/>
            <person name="Fernandez-Pozo N."/>
            <person name="Barry K."/>
            <person name="Chen C."/>
            <person name="Wang M."/>
            <person name="Lipzen A."/>
            <person name="Daum C."/>
            <person name="Saski C.A."/>
            <person name="Payton A.C."/>
            <person name="Mcbreen J.C."/>
            <person name="Conrad R.E."/>
            <person name="Kollar L.M."/>
            <person name="Olsson S."/>
            <person name="Huttunen S."/>
            <person name="Landis J.B."/>
            <person name="Wickett N.J."/>
            <person name="Johnson M.G."/>
            <person name="Rensing S.A."/>
            <person name="Grimwood J."/>
            <person name="Schmutz J."/>
            <person name="Mcdaniel S.F."/>
        </authorList>
    </citation>
    <scope>NUCLEOTIDE SEQUENCE [LARGE SCALE GENOMIC DNA]</scope>
    <source>
        <strain evidence="1 2">R40</strain>
    </source>
</reference>
<protein>
    <submittedName>
        <fullName evidence="1">Uncharacterized protein</fullName>
    </submittedName>
</protein>